<keyword evidence="1 5" id="KW-0378">Hydrolase</keyword>
<evidence type="ECO:0000313" key="6">
    <source>
        <dbReference type="EnsemblPlants" id="KEH42566"/>
    </source>
</evidence>
<dbReference type="Pfam" id="PF01764">
    <property type="entry name" value="Lipase_3"/>
    <property type="match status" value="1"/>
</dbReference>
<dbReference type="GO" id="GO:0004465">
    <property type="term" value="F:lipoprotein lipase activity"/>
    <property type="evidence" value="ECO:0007669"/>
    <property type="project" value="UniProtKB-EC"/>
</dbReference>
<dbReference type="Proteomes" id="UP000002051">
    <property type="component" value="Unassembled WGS sequence"/>
</dbReference>
<dbReference type="Proteomes" id="UP000265566">
    <property type="component" value="Chromosome 1"/>
</dbReference>
<dbReference type="SUPFAM" id="SSF53474">
    <property type="entry name" value="alpha/beta-Hydrolases"/>
    <property type="match status" value="1"/>
</dbReference>
<dbReference type="HOGENOM" id="CLU_031595_0_0_1"/>
<evidence type="ECO:0000256" key="2">
    <source>
        <dbReference type="SAM" id="MobiDB-lite"/>
    </source>
</evidence>
<dbReference type="EMBL" id="CM001217">
    <property type="protein sequence ID" value="KEH42566.1"/>
    <property type="molecule type" value="Genomic_DNA"/>
</dbReference>
<protein>
    <submittedName>
        <fullName evidence="4">Alpha/beta-hydrolase superfamily protein</fullName>
    </submittedName>
    <submittedName>
        <fullName evidence="5">Putative lipoprotein lipase</fullName>
        <ecNumber evidence="5">3.1.1.34</ecNumber>
    </submittedName>
</protein>
<evidence type="ECO:0000313" key="5">
    <source>
        <dbReference type="EMBL" id="RHN80072.1"/>
    </source>
</evidence>
<dbReference type="EnsemblPlants" id="KEH42566">
    <property type="protein sequence ID" value="KEH42566"/>
    <property type="gene ID" value="MTR_1g070195"/>
</dbReference>
<dbReference type="AlphaFoldDB" id="A0A072VLR1"/>
<dbReference type="OrthoDB" id="438440at2759"/>
<reference evidence="6" key="3">
    <citation type="submission" date="2015-04" db="UniProtKB">
        <authorList>
            <consortium name="EnsemblPlants"/>
        </authorList>
    </citation>
    <scope>IDENTIFICATION</scope>
    <source>
        <strain evidence="6">cv. Jemalong A17</strain>
    </source>
</reference>
<reference evidence="5" key="4">
    <citation type="journal article" date="2018" name="Nat. Plants">
        <title>Whole-genome landscape of Medicago truncatula symbiotic genes.</title>
        <authorList>
            <person name="Pecrix Y."/>
            <person name="Gamas P."/>
            <person name="Carrere S."/>
        </authorList>
    </citation>
    <scope>NUCLEOTIDE SEQUENCE</scope>
    <source>
        <tissue evidence="5">Leaves</tissue>
    </source>
</reference>
<reference evidence="4 7" key="1">
    <citation type="journal article" date="2011" name="Nature">
        <title>The Medicago genome provides insight into the evolution of rhizobial symbioses.</title>
        <authorList>
            <person name="Young N.D."/>
            <person name="Debelle F."/>
            <person name="Oldroyd G.E."/>
            <person name="Geurts R."/>
            <person name="Cannon S.B."/>
            <person name="Udvardi M.K."/>
            <person name="Benedito V.A."/>
            <person name="Mayer K.F."/>
            <person name="Gouzy J."/>
            <person name="Schoof H."/>
            <person name="Van de Peer Y."/>
            <person name="Proost S."/>
            <person name="Cook D.R."/>
            <person name="Meyers B.C."/>
            <person name="Spannagl M."/>
            <person name="Cheung F."/>
            <person name="De Mita S."/>
            <person name="Krishnakumar V."/>
            <person name="Gundlach H."/>
            <person name="Zhou S."/>
            <person name="Mudge J."/>
            <person name="Bharti A.K."/>
            <person name="Murray J.D."/>
            <person name="Naoumkina M.A."/>
            <person name="Rosen B."/>
            <person name="Silverstein K.A."/>
            <person name="Tang H."/>
            <person name="Rombauts S."/>
            <person name="Zhao P.X."/>
            <person name="Zhou P."/>
            <person name="Barbe V."/>
            <person name="Bardou P."/>
            <person name="Bechner M."/>
            <person name="Bellec A."/>
            <person name="Berger A."/>
            <person name="Berges H."/>
            <person name="Bidwell S."/>
            <person name="Bisseling T."/>
            <person name="Choisne N."/>
            <person name="Couloux A."/>
            <person name="Denny R."/>
            <person name="Deshpande S."/>
            <person name="Dai X."/>
            <person name="Doyle J.J."/>
            <person name="Dudez A.M."/>
            <person name="Farmer A.D."/>
            <person name="Fouteau S."/>
            <person name="Franken C."/>
            <person name="Gibelin C."/>
            <person name="Gish J."/>
            <person name="Goldstein S."/>
            <person name="Gonzalez A.J."/>
            <person name="Green P.J."/>
            <person name="Hallab A."/>
            <person name="Hartog M."/>
            <person name="Hua A."/>
            <person name="Humphray S.J."/>
            <person name="Jeong D.H."/>
            <person name="Jing Y."/>
            <person name="Jocker A."/>
            <person name="Kenton S.M."/>
            <person name="Kim D.J."/>
            <person name="Klee K."/>
            <person name="Lai H."/>
            <person name="Lang C."/>
            <person name="Lin S."/>
            <person name="Macmil S.L."/>
            <person name="Magdelenat G."/>
            <person name="Matthews L."/>
            <person name="McCorrison J."/>
            <person name="Monaghan E.L."/>
            <person name="Mun J.H."/>
            <person name="Najar F.Z."/>
            <person name="Nicholson C."/>
            <person name="Noirot C."/>
            <person name="O'Bleness M."/>
            <person name="Paule C.R."/>
            <person name="Poulain J."/>
            <person name="Prion F."/>
            <person name="Qin B."/>
            <person name="Qu C."/>
            <person name="Retzel E.F."/>
            <person name="Riddle C."/>
            <person name="Sallet E."/>
            <person name="Samain S."/>
            <person name="Samson N."/>
            <person name="Sanders I."/>
            <person name="Saurat O."/>
            <person name="Scarpelli C."/>
            <person name="Schiex T."/>
            <person name="Segurens B."/>
            <person name="Severin A.J."/>
            <person name="Sherrier D.J."/>
            <person name="Shi R."/>
            <person name="Sims S."/>
            <person name="Singer S.R."/>
            <person name="Sinharoy S."/>
            <person name="Sterck L."/>
            <person name="Viollet A."/>
            <person name="Wang B.B."/>
            <person name="Wang K."/>
            <person name="Wang M."/>
            <person name="Wang X."/>
            <person name="Warfsmann J."/>
            <person name="Weissenbach J."/>
            <person name="White D.D."/>
            <person name="White J.D."/>
            <person name="Wiley G.B."/>
            <person name="Wincker P."/>
            <person name="Xing Y."/>
            <person name="Yang L."/>
            <person name="Yao Z."/>
            <person name="Ying F."/>
            <person name="Zhai J."/>
            <person name="Zhou L."/>
            <person name="Zuber A."/>
            <person name="Denarie J."/>
            <person name="Dixon R.A."/>
            <person name="May G.D."/>
            <person name="Schwartz D.C."/>
            <person name="Rogers J."/>
            <person name="Quetier F."/>
            <person name="Town C.D."/>
            <person name="Roe B.A."/>
        </authorList>
    </citation>
    <scope>NUCLEOTIDE SEQUENCE [LARGE SCALE GENOMIC DNA]</scope>
    <source>
        <strain evidence="4">A17</strain>
        <strain evidence="6 7">cv. Jemalong A17</strain>
    </source>
</reference>
<proteinExistence type="predicted"/>
<evidence type="ECO:0000256" key="1">
    <source>
        <dbReference type="ARBA" id="ARBA00022801"/>
    </source>
</evidence>
<name>A0A072VLR1_MEDTR</name>
<dbReference type="PANTHER" id="PTHR47418">
    <property type="entry name" value="ALPHA/BETA-HYDROLASES SUPERFAMILY PROTEIN"/>
    <property type="match status" value="1"/>
</dbReference>
<dbReference type="GO" id="GO:0006629">
    <property type="term" value="P:lipid metabolic process"/>
    <property type="evidence" value="ECO:0007669"/>
    <property type="project" value="InterPro"/>
</dbReference>
<feature type="domain" description="Fungal lipase-type" evidence="3">
    <location>
        <begin position="242"/>
        <end position="375"/>
    </location>
</feature>
<dbReference type="Gene3D" id="3.40.50.1820">
    <property type="entry name" value="alpha/beta hydrolase"/>
    <property type="match status" value="1"/>
</dbReference>
<keyword evidence="7" id="KW-1185">Reference proteome</keyword>
<feature type="compositionally biased region" description="Basic and acidic residues" evidence="2">
    <location>
        <begin position="47"/>
        <end position="58"/>
    </location>
</feature>
<dbReference type="InterPro" id="IPR002921">
    <property type="entry name" value="Fungal_lipase-type"/>
</dbReference>
<organism evidence="4 7">
    <name type="scientific">Medicago truncatula</name>
    <name type="common">Barrel medic</name>
    <name type="synonym">Medicago tribuloides</name>
    <dbReference type="NCBI Taxonomy" id="3880"/>
    <lineage>
        <taxon>Eukaryota</taxon>
        <taxon>Viridiplantae</taxon>
        <taxon>Streptophyta</taxon>
        <taxon>Embryophyta</taxon>
        <taxon>Tracheophyta</taxon>
        <taxon>Spermatophyta</taxon>
        <taxon>Magnoliopsida</taxon>
        <taxon>eudicotyledons</taxon>
        <taxon>Gunneridae</taxon>
        <taxon>Pentapetalae</taxon>
        <taxon>rosids</taxon>
        <taxon>fabids</taxon>
        <taxon>Fabales</taxon>
        <taxon>Fabaceae</taxon>
        <taxon>Papilionoideae</taxon>
        <taxon>50 kb inversion clade</taxon>
        <taxon>NPAAA clade</taxon>
        <taxon>Hologalegina</taxon>
        <taxon>IRL clade</taxon>
        <taxon>Trifolieae</taxon>
        <taxon>Medicago</taxon>
    </lineage>
</organism>
<dbReference type="InterPro" id="IPR029058">
    <property type="entry name" value="AB_hydrolase_fold"/>
</dbReference>
<dbReference type="EC" id="3.1.1.34" evidence="5"/>
<dbReference type="EMBL" id="PSQE01000001">
    <property type="protein sequence ID" value="RHN80072.1"/>
    <property type="molecule type" value="Genomic_DNA"/>
</dbReference>
<keyword evidence="5" id="KW-0449">Lipoprotein</keyword>
<evidence type="ECO:0000259" key="3">
    <source>
        <dbReference type="Pfam" id="PF01764"/>
    </source>
</evidence>
<accession>A0A072VLR1</accession>
<dbReference type="CDD" id="cd00519">
    <property type="entry name" value="Lipase_3"/>
    <property type="match status" value="1"/>
</dbReference>
<dbReference type="KEGG" id="mtr:25484300"/>
<evidence type="ECO:0000313" key="7">
    <source>
        <dbReference type="Proteomes" id="UP000002051"/>
    </source>
</evidence>
<evidence type="ECO:0000313" key="4">
    <source>
        <dbReference type="EMBL" id="KEH42566.1"/>
    </source>
</evidence>
<sequence>MNTRYVKQLLRNIYCTKYFLNREEPYRNYIHSVFNRLQLQRSRADKVEKDKLKDEQEKSQFSLKSNVKKADDNNGISKYSSDEEDPSDNKWKLELAWLTKALEPALQFCRWALPTGDGIGDKIPPNNRSLTEIIAYIQRSKIGIQDWSLSDLTIGLYLIYLRQASTYPFEDVEGIQISSESIVQDLIYHIELAKGAYKDNPAILARTSMLRESNVIKFVSNSSVMRPAYYIGVDPRKKLVILGIRGTHALYDLITDIVSSSDGEVTYEGYSTHFGTAECARWFLHHEIGNIRKYLQKHEGFRLRLVGHSLGGAIASLLAIMIHRKSSKELGFSPDIVSAVGYGTPPCVSKELAESCAGYVTTVVMQDDIVPRLSVASLSRLRNEILQTDWMSVIEKEDRKRLTDLVTNAKQAVSSVQDVAQKIADYANFRRNKSPSVDPVKELPVAREAPLPPKEVKENSDVQKIEETKPAVPEELFIPGTVYYLKRNLGSQNDVGKEVYTLLKRQPGEHFQRIILSGNFITDHKCDSHTYALRDVLKGLPWYGEEGIFR</sequence>
<gene>
    <name evidence="6" type="primary">25484300</name>
    <name evidence="4" type="ordered locus">MTR_1g070195</name>
    <name evidence="5" type="ORF">MtrunA17_Chr1g0184261</name>
</gene>
<dbReference type="Gramene" id="rna3948">
    <property type="protein sequence ID" value="RHN80072.1"/>
    <property type="gene ID" value="gene3948"/>
</dbReference>
<feature type="region of interest" description="Disordered" evidence="2">
    <location>
        <begin position="47"/>
        <end position="69"/>
    </location>
</feature>
<reference evidence="4 7" key="2">
    <citation type="journal article" date="2014" name="BMC Genomics">
        <title>An improved genome release (version Mt4.0) for the model legume Medicago truncatula.</title>
        <authorList>
            <person name="Tang H."/>
            <person name="Krishnakumar V."/>
            <person name="Bidwell S."/>
            <person name="Rosen B."/>
            <person name="Chan A."/>
            <person name="Zhou S."/>
            <person name="Gentzbittel L."/>
            <person name="Childs K.L."/>
            <person name="Yandell M."/>
            <person name="Gundlach H."/>
            <person name="Mayer K.F."/>
            <person name="Schwartz D.C."/>
            <person name="Town C.D."/>
        </authorList>
    </citation>
    <scope>GENOME REANNOTATION</scope>
    <source>
        <strain evidence="4">A17</strain>
        <strain evidence="6 7">cv. Jemalong A17</strain>
    </source>
</reference>